<sequence>MFNRYEYHKRESPTSKTSFTTRGTHTRTRAHPLRQGEDLIGTPDIGKNQGLTTQSTPQPSRLVSQPRTA</sequence>
<proteinExistence type="predicted"/>
<comment type="caution">
    <text evidence="2">The sequence shown here is derived from an EMBL/GenBank/DDBJ whole genome shotgun (WGS) entry which is preliminary data.</text>
</comment>
<evidence type="ECO:0000256" key="1">
    <source>
        <dbReference type="SAM" id="MobiDB-lite"/>
    </source>
</evidence>
<feature type="region of interest" description="Disordered" evidence="1">
    <location>
        <begin position="1"/>
        <end position="69"/>
    </location>
</feature>
<feature type="compositionally biased region" description="Polar residues" evidence="1">
    <location>
        <begin position="49"/>
        <end position="69"/>
    </location>
</feature>
<dbReference type="AlphaFoldDB" id="A0A7X5R1B0"/>
<organism evidence="2 3">
    <name type="scientific">Lysinibacter cavernae</name>
    <dbReference type="NCBI Taxonomy" id="1640652"/>
    <lineage>
        <taxon>Bacteria</taxon>
        <taxon>Bacillati</taxon>
        <taxon>Actinomycetota</taxon>
        <taxon>Actinomycetes</taxon>
        <taxon>Micrococcales</taxon>
        <taxon>Microbacteriaceae</taxon>
        <taxon>Lysinibacter</taxon>
    </lineage>
</organism>
<feature type="compositionally biased region" description="Basic and acidic residues" evidence="1">
    <location>
        <begin position="1"/>
        <end position="13"/>
    </location>
</feature>
<evidence type="ECO:0000313" key="2">
    <source>
        <dbReference type="EMBL" id="NIH53540.1"/>
    </source>
</evidence>
<name>A0A7X5R1B0_9MICO</name>
<dbReference type="EMBL" id="JAAMOX010000001">
    <property type="protein sequence ID" value="NIH53540.1"/>
    <property type="molecule type" value="Genomic_DNA"/>
</dbReference>
<feature type="compositionally biased region" description="Low complexity" evidence="1">
    <location>
        <begin position="14"/>
        <end position="23"/>
    </location>
</feature>
<dbReference type="Proteomes" id="UP000541033">
    <property type="component" value="Unassembled WGS sequence"/>
</dbReference>
<protein>
    <submittedName>
        <fullName evidence="2">Uncharacterized protein</fullName>
    </submittedName>
</protein>
<evidence type="ECO:0000313" key="3">
    <source>
        <dbReference type="Proteomes" id="UP000541033"/>
    </source>
</evidence>
<accession>A0A7X5R1B0</accession>
<reference evidence="2 3" key="1">
    <citation type="submission" date="2020-02" db="EMBL/GenBank/DDBJ databases">
        <title>Sequencing the genomes of 1000 actinobacteria strains.</title>
        <authorList>
            <person name="Klenk H.-P."/>
        </authorList>
    </citation>
    <scope>NUCLEOTIDE SEQUENCE [LARGE SCALE GENOMIC DNA]</scope>
    <source>
        <strain evidence="2 3">DSM 27960</strain>
    </source>
</reference>
<gene>
    <name evidence="2" type="ORF">FHX76_001408</name>
</gene>
<keyword evidence="3" id="KW-1185">Reference proteome</keyword>